<name>A0ABP4RZL2_9ACTN</name>
<dbReference type="InterPro" id="IPR007138">
    <property type="entry name" value="ABM_dom"/>
</dbReference>
<dbReference type="EMBL" id="BAAANF010000002">
    <property type="protein sequence ID" value="GAA1665008.1"/>
    <property type="molecule type" value="Genomic_DNA"/>
</dbReference>
<evidence type="ECO:0000313" key="2">
    <source>
        <dbReference type="EMBL" id="GAA1665008.1"/>
    </source>
</evidence>
<comment type="caution">
    <text evidence="2">The sequence shown here is derived from an EMBL/GenBank/DDBJ whole genome shotgun (WGS) entry which is preliminary data.</text>
</comment>
<organism evidence="2 3">
    <name type="scientific">Kribbella yunnanensis</name>
    <dbReference type="NCBI Taxonomy" id="190194"/>
    <lineage>
        <taxon>Bacteria</taxon>
        <taxon>Bacillati</taxon>
        <taxon>Actinomycetota</taxon>
        <taxon>Actinomycetes</taxon>
        <taxon>Propionibacteriales</taxon>
        <taxon>Kribbellaceae</taxon>
        <taxon>Kribbella</taxon>
    </lineage>
</organism>
<evidence type="ECO:0000313" key="3">
    <source>
        <dbReference type="Proteomes" id="UP001500280"/>
    </source>
</evidence>
<reference evidence="3" key="1">
    <citation type="journal article" date="2019" name="Int. J. Syst. Evol. Microbiol.">
        <title>The Global Catalogue of Microorganisms (GCM) 10K type strain sequencing project: providing services to taxonomists for standard genome sequencing and annotation.</title>
        <authorList>
            <consortium name="The Broad Institute Genomics Platform"/>
            <consortium name="The Broad Institute Genome Sequencing Center for Infectious Disease"/>
            <person name="Wu L."/>
            <person name="Ma J."/>
        </authorList>
    </citation>
    <scope>NUCLEOTIDE SEQUENCE [LARGE SCALE GENOMIC DNA]</scope>
    <source>
        <strain evidence="3">JCM 14307</strain>
    </source>
</reference>
<proteinExistence type="predicted"/>
<keyword evidence="3" id="KW-1185">Reference proteome</keyword>
<feature type="domain" description="ABM" evidence="1">
    <location>
        <begin position="3"/>
        <end position="97"/>
    </location>
</feature>
<dbReference type="Pfam" id="PF03992">
    <property type="entry name" value="ABM"/>
    <property type="match status" value="1"/>
</dbReference>
<evidence type="ECO:0000259" key="1">
    <source>
        <dbReference type="PROSITE" id="PS51725"/>
    </source>
</evidence>
<accession>A0ABP4RZL2</accession>
<dbReference type="SUPFAM" id="SSF54909">
    <property type="entry name" value="Dimeric alpha+beta barrel"/>
    <property type="match status" value="1"/>
</dbReference>
<dbReference type="PROSITE" id="PS51725">
    <property type="entry name" value="ABM"/>
    <property type="match status" value="1"/>
</dbReference>
<protein>
    <recommendedName>
        <fullName evidence="1">ABM domain-containing protein</fullName>
    </recommendedName>
</protein>
<gene>
    <name evidence="2" type="ORF">GCM10009745_03510</name>
</gene>
<dbReference type="InterPro" id="IPR011008">
    <property type="entry name" value="Dimeric_a/b-barrel"/>
</dbReference>
<sequence>MTVIVAGSVWVDPAARDQNVAAHQVIVRAARAYPGCLDCSISPDPIDPGRVNIFEYWDSEETLNTWRAIAPSPDPTTATIESQKVFLHEVSASGPPFRATN</sequence>
<dbReference type="Proteomes" id="UP001500280">
    <property type="component" value="Unassembled WGS sequence"/>
</dbReference>
<dbReference type="RefSeq" id="WP_344144416.1">
    <property type="nucleotide sequence ID" value="NZ_BAAANF010000002.1"/>
</dbReference>
<dbReference type="Gene3D" id="3.30.70.100">
    <property type="match status" value="1"/>
</dbReference>